<reference evidence="2 3" key="1">
    <citation type="submission" date="2016-09" db="EMBL/GenBank/DDBJ databases">
        <title>Genome Sequence of Lactobacillus sunkii Strain CG01.</title>
        <authorList>
            <person name="Poehlein A."/>
            <person name="Gabris C."/>
            <person name="Bengelsdorf F.R."/>
            <person name="Duerre P."/>
            <person name="Daniel R."/>
        </authorList>
    </citation>
    <scope>NUCLEOTIDE SEQUENCE [LARGE SCALE GENOMIC DNA]</scope>
    <source>
        <strain evidence="2 3">CG_D</strain>
    </source>
</reference>
<keyword evidence="1" id="KW-0472">Membrane</keyword>
<comment type="caution">
    <text evidence="2">The sequence shown here is derived from an EMBL/GenBank/DDBJ whole genome shotgun (WGS) entry which is preliminary data.</text>
</comment>
<accession>A0A1E7XGK9</accession>
<dbReference type="EMBL" id="MIQE01000009">
    <property type="protein sequence ID" value="OFA12158.1"/>
    <property type="molecule type" value="Genomic_DNA"/>
</dbReference>
<keyword evidence="1" id="KW-0812">Transmembrane</keyword>
<sequence length="174" mass="20225">MLENLKLRRSTYIFLIAWGIIAFLAASVIFKFHPLNVSFSISDRRLLQGLWRGLLLLFVYIAFTIIPTRAAITIPSFFYFGLLGSYLWQFMMVVLSGNWRGIVIDLIFVVSYIILIYCATMSSFQIINVVHKNRSVYYFSKWFKSVRRVIKAHWLSLTVVTGAYVVLWSVFSLV</sequence>
<evidence type="ECO:0000313" key="2">
    <source>
        <dbReference type="EMBL" id="OFA12158.1"/>
    </source>
</evidence>
<dbReference type="AlphaFoldDB" id="A0A1E7XGK9"/>
<feature type="transmembrane region" description="Helical" evidence="1">
    <location>
        <begin position="77"/>
        <end position="96"/>
    </location>
</feature>
<name>A0A1E7XGK9_9LACO</name>
<feature type="transmembrane region" description="Helical" evidence="1">
    <location>
        <begin position="152"/>
        <end position="171"/>
    </location>
</feature>
<keyword evidence="1" id="KW-1133">Transmembrane helix</keyword>
<feature type="transmembrane region" description="Helical" evidence="1">
    <location>
        <begin position="50"/>
        <end position="70"/>
    </location>
</feature>
<evidence type="ECO:0000256" key="1">
    <source>
        <dbReference type="SAM" id="Phobius"/>
    </source>
</evidence>
<feature type="transmembrane region" description="Helical" evidence="1">
    <location>
        <begin position="12"/>
        <end position="30"/>
    </location>
</feature>
<dbReference type="RefSeq" id="WP_070367372.1">
    <property type="nucleotide sequence ID" value="NZ_JAZHVW010000018.1"/>
</dbReference>
<dbReference type="Proteomes" id="UP000177010">
    <property type="component" value="Unassembled WGS sequence"/>
</dbReference>
<feature type="transmembrane region" description="Helical" evidence="1">
    <location>
        <begin position="102"/>
        <end position="131"/>
    </location>
</feature>
<evidence type="ECO:0000313" key="3">
    <source>
        <dbReference type="Proteomes" id="UP000177010"/>
    </source>
</evidence>
<organism evidence="2 3">
    <name type="scientific">Lentilactobacillus sunkii</name>
    <dbReference type="NCBI Taxonomy" id="481719"/>
    <lineage>
        <taxon>Bacteria</taxon>
        <taxon>Bacillati</taxon>
        <taxon>Bacillota</taxon>
        <taxon>Bacilli</taxon>
        <taxon>Lactobacillales</taxon>
        <taxon>Lactobacillaceae</taxon>
        <taxon>Lentilactobacillus</taxon>
    </lineage>
</organism>
<gene>
    <name evidence="2" type="ORF">LASUN_07100</name>
</gene>
<protein>
    <submittedName>
        <fullName evidence="2">Uncharacterized protein</fullName>
    </submittedName>
</protein>
<dbReference type="STRING" id="481719.LASUN_07100"/>
<proteinExistence type="predicted"/>